<dbReference type="InterPro" id="IPR017907">
    <property type="entry name" value="Znf_RING_CS"/>
</dbReference>
<evidence type="ECO:0000256" key="14">
    <source>
        <dbReference type="ARBA" id="ARBA00079184"/>
    </source>
</evidence>
<dbReference type="GO" id="GO:0005634">
    <property type="term" value="C:nucleus"/>
    <property type="evidence" value="ECO:0007669"/>
    <property type="project" value="UniProtKB-ARBA"/>
</dbReference>
<comment type="catalytic activity">
    <reaction evidence="1">
        <text>S-ubiquitinyl-[E2 ubiquitin-conjugating enzyme]-L-cysteine + [acceptor protein]-L-lysine = [E2 ubiquitin-conjugating enzyme]-L-cysteine + N(6)-ubiquitinyl-[acceptor protein]-L-lysine.</text>
        <dbReference type="EC" id="2.3.2.27"/>
    </reaction>
</comment>
<evidence type="ECO:0000256" key="8">
    <source>
        <dbReference type="ARBA" id="ARBA00023015"/>
    </source>
</evidence>
<evidence type="ECO:0000256" key="1">
    <source>
        <dbReference type="ARBA" id="ARBA00000900"/>
    </source>
</evidence>
<feature type="region of interest" description="Disordered" evidence="16">
    <location>
        <begin position="578"/>
        <end position="616"/>
    </location>
</feature>
<dbReference type="GO" id="GO:0008270">
    <property type="term" value="F:zinc ion binding"/>
    <property type="evidence" value="ECO:0007669"/>
    <property type="project" value="UniProtKB-KW"/>
</dbReference>
<evidence type="ECO:0000256" key="2">
    <source>
        <dbReference type="ARBA" id="ARBA00012483"/>
    </source>
</evidence>
<dbReference type="GeneID" id="107216658"/>
<feature type="region of interest" description="Disordered" evidence="16">
    <location>
        <begin position="466"/>
        <end position="535"/>
    </location>
</feature>
<dbReference type="InterPro" id="IPR013083">
    <property type="entry name" value="Znf_RING/FYVE/PHD"/>
</dbReference>
<dbReference type="PROSITE" id="PS50089">
    <property type="entry name" value="ZF_RING_2"/>
    <property type="match status" value="1"/>
</dbReference>
<gene>
    <name evidence="19 20" type="primary">LOC107216658</name>
</gene>
<name>A0A6J0B5I3_NEOLC</name>
<evidence type="ECO:0000256" key="15">
    <source>
        <dbReference type="PROSITE-ProRule" id="PRU00175"/>
    </source>
</evidence>
<feature type="compositionally biased region" description="Basic residues" evidence="16">
    <location>
        <begin position="800"/>
        <end position="827"/>
    </location>
</feature>
<dbReference type="Gene3D" id="3.30.40.10">
    <property type="entry name" value="Zinc/RING finger domain, C3HC4 (zinc finger)"/>
    <property type="match status" value="1"/>
</dbReference>
<evidence type="ECO:0000313" key="19">
    <source>
        <dbReference type="RefSeq" id="XP_015509401.1"/>
    </source>
</evidence>
<dbReference type="Pfam" id="PF00097">
    <property type="entry name" value="zf-C3HC4"/>
    <property type="match status" value="1"/>
</dbReference>
<evidence type="ECO:0000256" key="12">
    <source>
        <dbReference type="ARBA" id="ARBA00076940"/>
    </source>
</evidence>
<keyword evidence="8" id="KW-0805">Transcription regulation</keyword>
<dbReference type="GO" id="GO:0061630">
    <property type="term" value="F:ubiquitin protein ligase activity"/>
    <property type="evidence" value="ECO:0007669"/>
    <property type="project" value="UniProtKB-EC"/>
</dbReference>
<evidence type="ECO:0000256" key="6">
    <source>
        <dbReference type="ARBA" id="ARBA00022786"/>
    </source>
</evidence>
<dbReference type="PANTHER" id="PTHR46077">
    <property type="entry name" value="E3 UBIQUITIN-PROTEIN LIGASE TOPORS"/>
    <property type="match status" value="1"/>
</dbReference>
<feature type="compositionally biased region" description="Polar residues" evidence="16">
    <location>
        <begin position="466"/>
        <end position="481"/>
    </location>
</feature>
<evidence type="ECO:0000256" key="5">
    <source>
        <dbReference type="ARBA" id="ARBA00022771"/>
    </source>
</evidence>
<dbReference type="InParanoid" id="A0A6J0B5I3"/>
<evidence type="ECO:0000256" key="9">
    <source>
        <dbReference type="ARBA" id="ARBA00023163"/>
    </source>
</evidence>
<sequence>MDEEIESIRAAAAAIPKGPLKTEEISPSSPDNEPSERSDGTTSPPPNCSICLGKLVNKSFTDSCLHQFCFSCLLEWSKIKTECPLCKQTFKSIIHNVRSEGDYDQYHVPRQFVSLSASQMAATVDVHFDLVSSINLPRETHGFSYRTTMTPNHRYRNILNPEQVMRNEQLPAVTSLVTREERRLRRTNPIDYRRNVYRFGHWATSLPDIFGNFRECSAEYYRRNPNQLNRLIPWLNRELQVLLNNNAPQISYVMRVIMESITRHDLRSSDFRDTVRPYFAMHTEHFVHELLNYAQTSFDLIGYDQYVTYVSNRGLSNEYVPVVSSPSSSSSSISTDSDVQVVEETIDASRMNIEMLGIGPHTVEMPGPSTVAEALRETAQTSNIVLTISSSSSGISDNECEVVGYVKPRHERTPEVIDLLSSDADTVNVPDAPNLDYSEHTRHNCQVVTKQCPPFEDCIDRSPFDSPSVSTLSEVNEATTSTDRKRSSTQNTLASLKRFSDTTTSESDDIDSNRDYTPYSGNGSKNKTKKSIIATSPVHGQKYKRGTNMFVRIKRRVKALISSSSESEGRIIDGMFKPVSISPESDKREYSSSWNDSSPDRHKKRQETKGKSKLMKSAISNMITVRKDLVKKEEWCSENCAESDASQRSTSIPKHRSCRNKKCGSKRYRSIKDSDSEREVKKRESDEYNSFEDNGMSSKKLTEANFKVDYSTTDSERNVLNGRSSSYCSARSSKAYVGKKKSKHKDRRKEKGSRKSDSKTVAATVTDSFQADDNCTPSVSTASVTSSIRSDTLLSSRYASSKKRSSSKERRRSHKKYKESRKSHKRSKSESKSRSKKKKRRIRSSSSSDSE</sequence>
<evidence type="ECO:0000256" key="16">
    <source>
        <dbReference type="SAM" id="MobiDB-lite"/>
    </source>
</evidence>
<feature type="region of interest" description="Disordered" evidence="16">
    <location>
        <begin position="721"/>
        <end position="851"/>
    </location>
</feature>
<dbReference type="InterPro" id="IPR058745">
    <property type="entry name" value="PWI_Topors"/>
</dbReference>
<feature type="region of interest" description="Disordered" evidence="16">
    <location>
        <begin position="1"/>
        <end position="44"/>
    </location>
</feature>
<feature type="compositionally biased region" description="Low complexity" evidence="16">
    <location>
        <begin position="723"/>
        <end position="736"/>
    </location>
</feature>
<dbReference type="CDD" id="cd16574">
    <property type="entry name" value="RING-HC_Topors"/>
    <property type="match status" value="1"/>
</dbReference>
<feature type="compositionally biased region" description="Basic residues" evidence="16">
    <location>
        <begin position="834"/>
        <end position="843"/>
    </location>
</feature>
<feature type="compositionally biased region" description="Basic residues" evidence="16">
    <location>
        <begin position="653"/>
        <end position="669"/>
    </location>
</feature>
<evidence type="ECO:0000256" key="13">
    <source>
        <dbReference type="ARBA" id="ARBA00079040"/>
    </source>
</evidence>
<dbReference type="SMART" id="SM00184">
    <property type="entry name" value="RING"/>
    <property type="match status" value="1"/>
</dbReference>
<dbReference type="PROSITE" id="PS00518">
    <property type="entry name" value="ZF_RING_1"/>
    <property type="match status" value="1"/>
</dbReference>
<protein>
    <recommendedName>
        <fullName evidence="10">E3 ubiquitin-protein ligase Topors</fullName>
        <ecNumber evidence="2">2.3.2.27</ecNumber>
    </recommendedName>
    <alternativeName>
        <fullName evidence="11">RING-type E3 ubiquitin transferase Topors</fullName>
    </alternativeName>
    <alternativeName>
        <fullName evidence="13">SUMO1-protein E3 ligase Topors</fullName>
    </alternativeName>
    <alternativeName>
        <fullName evidence="12">Topoisomerase I-binding RING finger protein</fullName>
    </alternativeName>
    <alternativeName>
        <fullName evidence="14">Topoisomerase I-binding arginine/serine-rich protein</fullName>
    </alternativeName>
</protein>
<evidence type="ECO:0000313" key="20">
    <source>
        <dbReference type="RefSeq" id="XP_046591314.1"/>
    </source>
</evidence>
<dbReference type="PANTHER" id="PTHR46077:SF1">
    <property type="entry name" value="TOP1 BINDING ARGININE_SERINE RICH PROTEIN, E3 UBIQUITIN LIGASE"/>
    <property type="match status" value="1"/>
</dbReference>
<evidence type="ECO:0000256" key="10">
    <source>
        <dbReference type="ARBA" id="ARBA00071236"/>
    </source>
</evidence>
<dbReference type="AlphaFoldDB" id="A0A6J0B5I3"/>
<dbReference type="RefSeq" id="XP_046591314.1">
    <property type="nucleotide sequence ID" value="XM_046735358.1"/>
</dbReference>
<dbReference type="OrthoDB" id="365379at2759"/>
<keyword evidence="4" id="KW-0479">Metal-binding</keyword>
<dbReference type="EC" id="2.3.2.27" evidence="2"/>
<feature type="region of interest" description="Disordered" evidence="16">
    <location>
        <begin position="646"/>
        <end position="696"/>
    </location>
</feature>
<organism evidence="18 19">
    <name type="scientific">Neodiprion lecontei</name>
    <name type="common">Redheaded pine sawfly</name>
    <dbReference type="NCBI Taxonomy" id="441921"/>
    <lineage>
        <taxon>Eukaryota</taxon>
        <taxon>Metazoa</taxon>
        <taxon>Ecdysozoa</taxon>
        <taxon>Arthropoda</taxon>
        <taxon>Hexapoda</taxon>
        <taxon>Insecta</taxon>
        <taxon>Pterygota</taxon>
        <taxon>Neoptera</taxon>
        <taxon>Endopterygota</taxon>
        <taxon>Hymenoptera</taxon>
        <taxon>Tenthredinoidea</taxon>
        <taxon>Diprionidae</taxon>
        <taxon>Diprioninae</taxon>
        <taxon>Neodiprion</taxon>
    </lineage>
</organism>
<feature type="compositionally biased region" description="Low complexity" evidence="16">
    <location>
        <begin position="778"/>
        <end position="787"/>
    </location>
</feature>
<dbReference type="SUPFAM" id="SSF57850">
    <property type="entry name" value="RING/U-box"/>
    <property type="match status" value="1"/>
</dbReference>
<evidence type="ECO:0000259" key="17">
    <source>
        <dbReference type="PROSITE" id="PS50089"/>
    </source>
</evidence>
<keyword evidence="18" id="KW-1185">Reference proteome</keyword>
<evidence type="ECO:0000256" key="7">
    <source>
        <dbReference type="ARBA" id="ARBA00022833"/>
    </source>
</evidence>
<keyword evidence="9" id="KW-0804">Transcription</keyword>
<dbReference type="InterPro" id="IPR001841">
    <property type="entry name" value="Znf_RING"/>
</dbReference>
<evidence type="ECO:0000256" key="4">
    <source>
        <dbReference type="ARBA" id="ARBA00022723"/>
    </source>
</evidence>
<dbReference type="KEGG" id="nlo:107216658"/>
<feature type="compositionally biased region" description="Basic and acidic residues" evidence="16">
    <location>
        <begin position="670"/>
        <end position="686"/>
    </location>
</feature>
<feature type="compositionally biased region" description="Basic residues" evidence="16">
    <location>
        <begin position="737"/>
        <end position="752"/>
    </location>
</feature>
<dbReference type="RefSeq" id="XP_015509401.1">
    <property type="nucleotide sequence ID" value="XM_015653915.1"/>
</dbReference>
<feature type="compositionally biased region" description="Basic residues" evidence="16">
    <location>
        <begin position="601"/>
        <end position="614"/>
    </location>
</feature>
<dbReference type="Proteomes" id="UP000829291">
    <property type="component" value="Chromosome 1"/>
</dbReference>
<dbReference type="GO" id="GO:0006513">
    <property type="term" value="P:protein monoubiquitination"/>
    <property type="evidence" value="ECO:0007669"/>
    <property type="project" value="TreeGrafter"/>
</dbReference>
<keyword evidence="3" id="KW-0808">Transferase</keyword>
<dbReference type="FunFam" id="3.30.40.10:FF:000136">
    <property type="entry name" value="E3 ubiquitin-protein ligase Topors"/>
    <property type="match status" value="1"/>
</dbReference>
<reference evidence="19" key="1">
    <citation type="submission" date="2025-04" db="UniProtKB">
        <authorList>
            <consortium name="RefSeq"/>
        </authorList>
    </citation>
    <scope>IDENTIFICATION</scope>
    <source>
        <tissue evidence="20">Thorax and Abdomen</tissue>
        <tissue evidence="19">Whole body</tissue>
    </source>
</reference>
<dbReference type="InterPro" id="IPR018957">
    <property type="entry name" value="Znf_C3HC4_RING-type"/>
</dbReference>
<keyword evidence="6" id="KW-0833">Ubl conjugation pathway</keyword>
<evidence type="ECO:0000313" key="18">
    <source>
        <dbReference type="Proteomes" id="UP000829291"/>
    </source>
</evidence>
<dbReference type="GO" id="GO:0000209">
    <property type="term" value="P:protein polyubiquitination"/>
    <property type="evidence" value="ECO:0007669"/>
    <property type="project" value="TreeGrafter"/>
</dbReference>
<accession>A0A6J0B5I3</accession>
<keyword evidence="5 15" id="KW-0863">Zinc-finger</keyword>
<keyword evidence="7" id="KW-0862">Zinc</keyword>
<proteinExistence type="predicted"/>
<feature type="compositionally biased region" description="Polar residues" evidence="16">
    <location>
        <begin position="759"/>
        <end position="777"/>
    </location>
</feature>
<feature type="domain" description="RING-type" evidence="17">
    <location>
        <begin position="48"/>
        <end position="87"/>
    </location>
</feature>
<dbReference type="Pfam" id="PF26084">
    <property type="entry name" value="PWI_Topors"/>
    <property type="match status" value="1"/>
</dbReference>
<evidence type="ECO:0000256" key="3">
    <source>
        <dbReference type="ARBA" id="ARBA00022679"/>
    </source>
</evidence>
<dbReference type="InterPro" id="IPR058746">
    <property type="entry name" value="Znf_RING-type_Topors"/>
</dbReference>
<evidence type="ECO:0000256" key="11">
    <source>
        <dbReference type="ARBA" id="ARBA00076856"/>
    </source>
</evidence>